<keyword evidence="2" id="KW-0732">Signal</keyword>
<organism evidence="3 4">
    <name type="scientific">Silvibacterium bohemicum</name>
    <dbReference type="NCBI Taxonomy" id="1577686"/>
    <lineage>
        <taxon>Bacteria</taxon>
        <taxon>Pseudomonadati</taxon>
        <taxon>Acidobacteriota</taxon>
        <taxon>Terriglobia</taxon>
        <taxon>Terriglobales</taxon>
        <taxon>Acidobacteriaceae</taxon>
        <taxon>Silvibacterium</taxon>
    </lineage>
</organism>
<feature type="chain" id="PRO_5032729174" description="DUF4131 domain-containing protein" evidence="2">
    <location>
        <begin position="24"/>
        <end position="159"/>
    </location>
</feature>
<evidence type="ECO:0000256" key="1">
    <source>
        <dbReference type="SAM" id="Phobius"/>
    </source>
</evidence>
<gene>
    <name evidence="3" type="ORF">HNQ77_004498</name>
</gene>
<dbReference type="Proteomes" id="UP000538666">
    <property type="component" value="Unassembled WGS sequence"/>
</dbReference>
<protein>
    <recommendedName>
        <fullName evidence="5">DUF4131 domain-containing protein</fullName>
    </recommendedName>
</protein>
<dbReference type="OrthoDB" id="123117at2"/>
<accession>A0A841K3K3</accession>
<proteinExistence type="predicted"/>
<evidence type="ECO:0000256" key="2">
    <source>
        <dbReference type="SAM" id="SignalP"/>
    </source>
</evidence>
<dbReference type="EMBL" id="JACHEK010000010">
    <property type="protein sequence ID" value="MBB6146519.1"/>
    <property type="molecule type" value="Genomic_DNA"/>
</dbReference>
<comment type="caution">
    <text evidence="3">The sequence shown here is derived from an EMBL/GenBank/DDBJ whole genome shotgun (WGS) entry which is preliminary data.</text>
</comment>
<keyword evidence="4" id="KW-1185">Reference proteome</keyword>
<feature type="transmembrane region" description="Helical" evidence="1">
    <location>
        <begin position="120"/>
        <end position="139"/>
    </location>
</feature>
<keyword evidence="1" id="KW-1133">Transmembrane helix</keyword>
<dbReference type="RefSeq" id="WP_050060435.1">
    <property type="nucleotide sequence ID" value="NZ_JACHEK010000010.1"/>
</dbReference>
<keyword evidence="1" id="KW-0472">Membrane</keyword>
<sequence length="159" mass="17461">MRRVFLPVFGVFLFMLSALNARADGDRVSFLHDITISADDDVQDTVCFLCSIRVEGPVHKDAVAFLGSIRADAPIEGDVVVFLGNISLGPEAHIGQDCVVFLGSVHQHENGQVGKDLVEFPLGLILIPIALLIFLVWLIRSLVRRSYGPYPMPPPPPMR</sequence>
<keyword evidence="1" id="KW-0812">Transmembrane</keyword>
<feature type="signal peptide" evidence="2">
    <location>
        <begin position="1"/>
        <end position="23"/>
    </location>
</feature>
<dbReference type="AlphaFoldDB" id="A0A841K3K3"/>
<name>A0A841K3K3_9BACT</name>
<evidence type="ECO:0000313" key="4">
    <source>
        <dbReference type="Proteomes" id="UP000538666"/>
    </source>
</evidence>
<evidence type="ECO:0000313" key="3">
    <source>
        <dbReference type="EMBL" id="MBB6146519.1"/>
    </source>
</evidence>
<evidence type="ECO:0008006" key="5">
    <source>
        <dbReference type="Google" id="ProtNLM"/>
    </source>
</evidence>
<reference evidence="3 4" key="1">
    <citation type="submission" date="2020-08" db="EMBL/GenBank/DDBJ databases">
        <title>Genomic Encyclopedia of Type Strains, Phase IV (KMG-IV): sequencing the most valuable type-strain genomes for metagenomic binning, comparative biology and taxonomic classification.</title>
        <authorList>
            <person name="Goeker M."/>
        </authorList>
    </citation>
    <scope>NUCLEOTIDE SEQUENCE [LARGE SCALE GENOMIC DNA]</scope>
    <source>
        <strain evidence="3 4">DSM 103733</strain>
    </source>
</reference>